<organism evidence="1">
    <name type="scientific">Arundo donax</name>
    <name type="common">Giant reed</name>
    <name type="synonym">Donax arundinaceus</name>
    <dbReference type="NCBI Taxonomy" id="35708"/>
    <lineage>
        <taxon>Eukaryota</taxon>
        <taxon>Viridiplantae</taxon>
        <taxon>Streptophyta</taxon>
        <taxon>Embryophyta</taxon>
        <taxon>Tracheophyta</taxon>
        <taxon>Spermatophyta</taxon>
        <taxon>Magnoliopsida</taxon>
        <taxon>Liliopsida</taxon>
        <taxon>Poales</taxon>
        <taxon>Poaceae</taxon>
        <taxon>PACMAD clade</taxon>
        <taxon>Arundinoideae</taxon>
        <taxon>Arundineae</taxon>
        <taxon>Arundo</taxon>
    </lineage>
</organism>
<protein>
    <submittedName>
        <fullName evidence="1">Uncharacterized protein</fullName>
    </submittedName>
</protein>
<dbReference type="AlphaFoldDB" id="A0A0A9G291"/>
<sequence>MANRPLVAGNYRFRSDDIHYFFIFSG</sequence>
<accession>A0A0A9G291</accession>
<evidence type="ECO:0000313" key="1">
    <source>
        <dbReference type="EMBL" id="JAE18597.1"/>
    </source>
</evidence>
<dbReference type="EMBL" id="GBRH01179299">
    <property type="protein sequence ID" value="JAE18597.1"/>
    <property type="molecule type" value="Transcribed_RNA"/>
</dbReference>
<reference evidence="1" key="2">
    <citation type="journal article" date="2015" name="Data Brief">
        <title>Shoot transcriptome of the giant reed, Arundo donax.</title>
        <authorList>
            <person name="Barrero R.A."/>
            <person name="Guerrero F.D."/>
            <person name="Moolhuijzen P."/>
            <person name="Goolsby J.A."/>
            <person name="Tidwell J."/>
            <person name="Bellgard S.E."/>
            <person name="Bellgard M.I."/>
        </authorList>
    </citation>
    <scope>NUCLEOTIDE SEQUENCE</scope>
    <source>
        <tissue evidence="1">Shoot tissue taken approximately 20 cm above the soil surface</tissue>
    </source>
</reference>
<proteinExistence type="predicted"/>
<reference evidence="1" key="1">
    <citation type="submission" date="2014-09" db="EMBL/GenBank/DDBJ databases">
        <authorList>
            <person name="Magalhaes I.L.F."/>
            <person name="Oliveira U."/>
            <person name="Santos F.R."/>
            <person name="Vidigal T.H.D.A."/>
            <person name="Brescovit A.D."/>
            <person name="Santos A.J."/>
        </authorList>
    </citation>
    <scope>NUCLEOTIDE SEQUENCE</scope>
    <source>
        <tissue evidence="1">Shoot tissue taken approximately 20 cm above the soil surface</tissue>
    </source>
</reference>
<name>A0A0A9G291_ARUDO</name>